<organism evidence="2 3">
    <name type="scientific">Dongia mobilis</name>
    <dbReference type="NCBI Taxonomy" id="578943"/>
    <lineage>
        <taxon>Bacteria</taxon>
        <taxon>Pseudomonadati</taxon>
        <taxon>Pseudomonadota</taxon>
        <taxon>Alphaproteobacteria</taxon>
        <taxon>Rhodospirillales</taxon>
        <taxon>Dongiaceae</taxon>
        <taxon>Dongia</taxon>
    </lineage>
</organism>
<feature type="transmembrane region" description="Helical" evidence="1">
    <location>
        <begin position="41"/>
        <end position="61"/>
    </location>
</feature>
<dbReference type="EMBL" id="SNYW01000008">
    <property type="protein sequence ID" value="TDQ82516.1"/>
    <property type="molecule type" value="Genomic_DNA"/>
</dbReference>
<proteinExistence type="predicted"/>
<sequence>MTGDLDATSQAIGRLQVSVEKLDLAVERLADRLEDLQRLRWLTLGGLMVLSGLSGAGAGWISKVMHLGG</sequence>
<name>A0A4R6WRQ1_9PROT</name>
<comment type="caution">
    <text evidence="2">The sequence shown here is derived from an EMBL/GenBank/DDBJ whole genome shotgun (WGS) entry which is preliminary data.</text>
</comment>
<accession>A0A4R6WRQ1</accession>
<keyword evidence="1" id="KW-0472">Membrane</keyword>
<keyword evidence="1" id="KW-0812">Transmembrane</keyword>
<evidence type="ECO:0000313" key="2">
    <source>
        <dbReference type="EMBL" id="TDQ82516.1"/>
    </source>
</evidence>
<dbReference type="Proteomes" id="UP000295783">
    <property type="component" value="Unassembled WGS sequence"/>
</dbReference>
<protein>
    <submittedName>
        <fullName evidence="2">Uncharacterized protein</fullName>
    </submittedName>
</protein>
<dbReference type="RefSeq" id="WP_133613787.1">
    <property type="nucleotide sequence ID" value="NZ_SNYW01000008.1"/>
</dbReference>
<keyword evidence="1" id="KW-1133">Transmembrane helix</keyword>
<reference evidence="2 3" key="1">
    <citation type="submission" date="2019-03" db="EMBL/GenBank/DDBJ databases">
        <title>Genomic Encyclopedia of Type Strains, Phase III (KMG-III): the genomes of soil and plant-associated and newly described type strains.</title>
        <authorList>
            <person name="Whitman W."/>
        </authorList>
    </citation>
    <scope>NUCLEOTIDE SEQUENCE [LARGE SCALE GENOMIC DNA]</scope>
    <source>
        <strain evidence="2 3">CGMCC 1.7660</strain>
    </source>
</reference>
<keyword evidence="3" id="KW-1185">Reference proteome</keyword>
<evidence type="ECO:0000256" key="1">
    <source>
        <dbReference type="SAM" id="Phobius"/>
    </source>
</evidence>
<evidence type="ECO:0000313" key="3">
    <source>
        <dbReference type="Proteomes" id="UP000295783"/>
    </source>
</evidence>
<gene>
    <name evidence="2" type="ORF">A8950_2339</name>
</gene>
<dbReference type="AlphaFoldDB" id="A0A4R6WRQ1"/>